<dbReference type="SMART" id="SM00165">
    <property type="entry name" value="UBA"/>
    <property type="match status" value="1"/>
</dbReference>
<keyword evidence="4" id="KW-0963">Cytoplasm</keyword>
<gene>
    <name evidence="9" type="ordered locus">Ecym_6187</name>
</gene>
<keyword evidence="10" id="KW-1185">Reference proteome</keyword>
<dbReference type="PANTHER" id="PTHR12917">
    <property type="entry name" value="ASPARTYL PROTEASE DDI-RELATED"/>
    <property type="match status" value="1"/>
</dbReference>
<dbReference type="InParanoid" id="G8JV91"/>
<dbReference type="RefSeq" id="XP_003647387.1">
    <property type="nucleotide sequence ID" value="XM_003647339.1"/>
</dbReference>
<dbReference type="GeneID" id="11472234"/>
<protein>
    <recommendedName>
        <fullName evidence="3">DNA damage-inducible protein 1</fullName>
    </recommendedName>
</protein>
<evidence type="ECO:0000256" key="4">
    <source>
        <dbReference type="ARBA" id="ARBA00022490"/>
    </source>
</evidence>
<dbReference type="Pfam" id="PF09668">
    <property type="entry name" value="Asp_protease"/>
    <property type="match status" value="1"/>
</dbReference>
<dbReference type="GO" id="GO:0009306">
    <property type="term" value="P:protein secretion"/>
    <property type="evidence" value="ECO:0007669"/>
    <property type="project" value="EnsemblFungi"/>
</dbReference>
<keyword evidence="5" id="KW-0645">Protease</keyword>
<dbReference type="InterPro" id="IPR019103">
    <property type="entry name" value="Peptidase_aspartic_DDI1-type"/>
</dbReference>
<evidence type="ECO:0000256" key="5">
    <source>
        <dbReference type="ARBA" id="ARBA00022670"/>
    </source>
</evidence>
<dbReference type="Proteomes" id="UP000006790">
    <property type="component" value="Chromosome 6"/>
</dbReference>
<dbReference type="GO" id="GO:0005886">
    <property type="term" value="C:plasma membrane"/>
    <property type="evidence" value="ECO:0007669"/>
    <property type="project" value="EnsemblFungi"/>
</dbReference>
<dbReference type="Pfam" id="PF00627">
    <property type="entry name" value="UBA"/>
    <property type="match status" value="1"/>
</dbReference>
<dbReference type="MEROPS" id="A28.001"/>
<dbReference type="GO" id="GO:0036435">
    <property type="term" value="F:K48-linked polyubiquitin modification-dependent protein binding"/>
    <property type="evidence" value="ECO:0007669"/>
    <property type="project" value="EnsemblFungi"/>
</dbReference>
<dbReference type="GO" id="GO:0043328">
    <property type="term" value="P:protein transport to vacuole involved in ubiquitin-dependent protein catabolic process via the multivesicular body sorting pathway"/>
    <property type="evidence" value="ECO:0007669"/>
    <property type="project" value="EnsemblFungi"/>
</dbReference>
<dbReference type="OrthoDB" id="1047367at2759"/>
<dbReference type="PROSITE" id="PS50030">
    <property type="entry name" value="UBA"/>
    <property type="match status" value="1"/>
</dbReference>
<feature type="domain" description="UBA" evidence="8">
    <location>
        <begin position="366"/>
        <end position="405"/>
    </location>
</feature>
<keyword evidence="7" id="KW-0378">Hydrolase</keyword>
<dbReference type="GO" id="GO:0000149">
    <property type="term" value="F:SNARE binding"/>
    <property type="evidence" value="ECO:0007669"/>
    <property type="project" value="EnsemblFungi"/>
</dbReference>
<dbReference type="eggNOG" id="KOG0012">
    <property type="taxonomic scope" value="Eukaryota"/>
</dbReference>
<proteinExistence type="inferred from homology"/>
<dbReference type="CDD" id="cd01796">
    <property type="entry name" value="Ubl_Ddi1_like"/>
    <property type="match status" value="1"/>
</dbReference>
<dbReference type="KEGG" id="erc:Ecym_6187"/>
<dbReference type="GO" id="GO:0005737">
    <property type="term" value="C:cytoplasm"/>
    <property type="evidence" value="ECO:0007669"/>
    <property type="project" value="UniProtKB-SubCell"/>
</dbReference>
<dbReference type="GO" id="GO:1904855">
    <property type="term" value="F:proteasome regulatory particle binding"/>
    <property type="evidence" value="ECO:0007669"/>
    <property type="project" value="EnsemblFungi"/>
</dbReference>
<dbReference type="GO" id="GO:0030674">
    <property type="term" value="F:protein-macromolecule adaptor activity"/>
    <property type="evidence" value="ECO:0007669"/>
    <property type="project" value="EnsemblFungi"/>
</dbReference>
<sequence length="405" mass="45505">MHITVSNEATGDLLGPFELSDDMKLMDFMALIDFQEHNHILWHNMKQLGVNQKQKTLKELGLTDNDLVLLRTRDPAAQSSGGEFQENRNVSDEEYIDSFRRSLQNNASLRANIPIPGIDLLVEDAQLFKQLLGPALLQRRTQVQAQNPFGISQEEYSRLMSNPDDPENQSRISELIAQQEIDEQLRSAMEYTPEVFTSVHMLYINLEINDHPVKAFVDSGAQSTIMSTGLAEKTGLTRLIDKRFRGVAMGVGKREIIGKIHTTQIKIESQFIPCSFTVLDTNVDMLLGLDMLKRYQACIDLKNNVLRIAEVEAPFLSESEIPKEFEAQVKKQLDPTIPKPMSAPSGYPQIEQVPESSGVATTNSRNYPEAVVKRLIDLGFQKEEVIRALDQANGNADYAAAILFQ</sequence>
<dbReference type="GO" id="GO:0045740">
    <property type="term" value="P:positive regulation of DNA replication"/>
    <property type="evidence" value="ECO:0007669"/>
    <property type="project" value="EnsemblFungi"/>
</dbReference>
<evidence type="ECO:0000256" key="3">
    <source>
        <dbReference type="ARBA" id="ARBA00021491"/>
    </source>
</evidence>
<dbReference type="InterPro" id="IPR033882">
    <property type="entry name" value="DDI1_N"/>
</dbReference>
<name>G8JV91_ERECY</name>
<dbReference type="Gene3D" id="1.10.8.10">
    <property type="entry name" value="DNA helicase RuvA subunit, C-terminal domain"/>
    <property type="match status" value="1"/>
</dbReference>
<dbReference type="GO" id="GO:0043130">
    <property type="term" value="F:ubiquitin binding"/>
    <property type="evidence" value="ECO:0007669"/>
    <property type="project" value="EnsemblFungi"/>
</dbReference>
<evidence type="ECO:0000259" key="8">
    <source>
        <dbReference type="PROSITE" id="PS50030"/>
    </source>
</evidence>
<comment type="subcellular location">
    <subcellularLocation>
        <location evidence="1">Cytoplasm</location>
    </subcellularLocation>
</comment>
<reference evidence="10" key="1">
    <citation type="journal article" date="2012" name="G3 (Bethesda)">
        <title>Pichia sorbitophila, an interspecies yeast hybrid reveals early steps of genome resolution following polyploidization.</title>
        <authorList>
            <person name="Leh Louis V."/>
            <person name="Despons L."/>
            <person name="Friedrich A."/>
            <person name="Martin T."/>
            <person name="Durrens P."/>
            <person name="Casaregola S."/>
            <person name="Neuveglise C."/>
            <person name="Fairhead C."/>
            <person name="Marck C."/>
            <person name="Cruz J.A."/>
            <person name="Straub M.L."/>
            <person name="Kugler V."/>
            <person name="Sacerdot C."/>
            <person name="Uzunov Z."/>
            <person name="Thierry A."/>
            <person name="Weiss S."/>
            <person name="Bleykasten C."/>
            <person name="De Montigny J."/>
            <person name="Jacques N."/>
            <person name="Jung P."/>
            <person name="Lemaire M."/>
            <person name="Mallet S."/>
            <person name="Morel G."/>
            <person name="Richard G.F."/>
            <person name="Sarkar A."/>
            <person name="Savel G."/>
            <person name="Schacherer J."/>
            <person name="Seret M.L."/>
            <person name="Talla E."/>
            <person name="Samson G."/>
            <person name="Jubin C."/>
            <person name="Poulain J."/>
            <person name="Vacherie B."/>
            <person name="Barbe V."/>
            <person name="Pelletier E."/>
            <person name="Sherman D.J."/>
            <person name="Westhof E."/>
            <person name="Weissenbach J."/>
            <person name="Baret P.V."/>
            <person name="Wincker P."/>
            <person name="Gaillardin C."/>
            <person name="Dujon B."/>
            <person name="Souciet J.L."/>
        </authorList>
    </citation>
    <scope>NUCLEOTIDE SEQUENCE [LARGE SCALE GENOMIC DNA]</scope>
    <source>
        <strain evidence="10">CBS 270.75 / DBVPG 7215 / KCTC 17166 / NRRL Y-17582</strain>
    </source>
</reference>
<evidence type="ECO:0000256" key="1">
    <source>
        <dbReference type="ARBA" id="ARBA00004496"/>
    </source>
</evidence>
<dbReference type="Gene3D" id="3.10.20.90">
    <property type="entry name" value="Phosphatidylinositol 3-kinase Catalytic Subunit, Chain A, domain 1"/>
    <property type="match status" value="1"/>
</dbReference>
<dbReference type="SUPFAM" id="SSF50630">
    <property type="entry name" value="Acid proteases"/>
    <property type="match status" value="1"/>
</dbReference>
<dbReference type="InterPro" id="IPR021109">
    <property type="entry name" value="Peptidase_aspartic_dom_sf"/>
</dbReference>
<dbReference type="InterPro" id="IPR015940">
    <property type="entry name" value="UBA"/>
</dbReference>
<dbReference type="GO" id="GO:0004190">
    <property type="term" value="F:aspartic-type endopeptidase activity"/>
    <property type="evidence" value="ECO:0007669"/>
    <property type="project" value="UniProtKB-KW"/>
</dbReference>
<comment type="similarity">
    <text evidence="2">Belongs to the DDI1 family.</text>
</comment>
<dbReference type="SUPFAM" id="SSF46934">
    <property type="entry name" value="UBA-like"/>
    <property type="match status" value="1"/>
</dbReference>
<dbReference type="InterPro" id="IPR009060">
    <property type="entry name" value="UBA-like_sf"/>
</dbReference>
<dbReference type="PANTHER" id="PTHR12917:SF1">
    <property type="entry name" value="AT13091P"/>
    <property type="match status" value="1"/>
</dbReference>
<dbReference type="EMBL" id="CP002502">
    <property type="protein sequence ID" value="AET40570.1"/>
    <property type="molecule type" value="Genomic_DNA"/>
</dbReference>
<dbReference type="OMA" id="NTHTRHP"/>
<dbReference type="HOGENOM" id="CLU_020435_2_0_1"/>
<dbReference type="FunCoup" id="G8JV91">
    <property type="interactions" value="272"/>
</dbReference>
<dbReference type="STRING" id="931890.G8JV91"/>
<dbReference type="Gene3D" id="2.40.70.10">
    <property type="entry name" value="Acid Proteases"/>
    <property type="match status" value="1"/>
</dbReference>
<evidence type="ECO:0000256" key="2">
    <source>
        <dbReference type="ARBA" id="ARBA00009136"/>
    </source>
</evidence>
<dbReference type="CDD" id="cd14309">
    <property type="entry name" value="UBA_scDdi1_like"/>
    <property type="match status" value="1"/>
</dbReference>
<accession>G8JV91</accession>
<evidence type="ECO:0000256" key="6">
    <source>
        <dbReference type="ARBA" id="ARBA00022750"/>
    </source>
</evidence>
<organism evidence="9 10">
    <name type="scientific">Eremothecium cymbalariae (strain CBS 270.75 / DBVPG 7215 / KCTC 17166 / NRRL Y-17582)</name>
    <name type="common">Yeast</name>
    <dbReference type="NCBI Taxonomy" id="931890"/>
    <lineage>
        <taxon>Eukaryota</taxon>
        <taxon>Fungi</taxon>
        <taxon>Dikarya</taxon>
        <taxon>Ascomycota</taxon>
        <taxon>Saccharomycotina</taxon>
        <taxon>Saccharomycetes</taxon>
        <taxon>Saccharomycetales</taxon>
        <taxon>Saccharomycetaceae</taxon>
        <taxon>Eremothecium</taxon>
    </lineage>
</organism>
<evidence type="ECO:0000313" key="9">
    <source>
        <dbReference type="EMBL" id="AET40570.1"/>
    </source>
</evidence>
<dbReference type="AlphaFoldDB" id="G8JV91"/>
<evidence type="ECO:0000313" key="10">
    <source>
        <dbReference type="Proteomes" id="UP000006790"/>
    </source>
</evidence>
<evidence type="ECO:0000256" key="7">
    <source>
        <dbReference type="ARBA" id="ARBA00022801"/>
    </source>
</evidence>
<keyword evidence="6" id="KW-0064">Aspartyl protease</keyword>
<dbReference type="CDD" id="cd05479">
    <property type="entry name" value="RP_DDI"/>
    <property type="match status" value="1"/>
</dbReference>